<comment type="caution">
    <text evidence="1">The sequence shown here is derived from an EMBL/GenBank/DDBJ whole genome shotgun (WGS) entry which is preliminary data.</text>
</comment>
<accession>A0A811TBB6</accession>
<sequence length="186" mass="21194">MISSFLITGFIKPPDKLLEDISHLNIRHNIRMQINLTELRDKSIQAVILKVVKRGNLILKTKILNNLTSTPREALDILRQIGGDIVMIIFELLESEMTGVMKTLTSRPVKNRLKVCDLAIRPTFKLSKNLILGWLQHTIKPPQNSQGQHNILVLIGTIGTTKKIRNRPDKTDFFTEIIHCQSPFVL</sequence>
<gene>
    <name evidence="1" type="ORF">CHKLHMKO_00389</name>
</gene>
<evidence type="ECO:0000313" key="2">
    <source>
        <dbReference type="Proteomes" id="UP000610373"/>
    </source>
</evidence>
<name>A0A811TBB6_9EURY</name>
<protein>
    <submittedName>
        <fullName evidence="1">Uncharacterized protein</fullName>
    </submittedName>
</protein>
<organism evidence="1 2">
    <name type="scientific">Candidatus Argoarchaeum ethanivorans</name>
    <dbReference type="NCBI Taxonomy" id="2608793"/>
    <lineage>
        <taxon>Archaea</taxon>
        <taxon>Methanobacteriati</taxon>
        <taxon>Methanobacteriota</taxon>
        <taxon>Stenosarchaea group</taxon>
        <taxon>Methanomicrobia</taxon>
        <taxon>Methanosarcinales</taxon>
        <taxon>Methanosarcinales incertae sedis</taxon>
        <taxon>GOM Arc I cluster</taxon>
        <taxon>Candidatus Argoarchaeum</taxon>
    </lineage>
</organism>
<proteinExistence type="predicted"/>
<evidence type="ECO:0000313" key="1">
    <source>
        <dbReference type="EMBL" id="CAD6493010.1"/>
    </source>
</evidence>
<dbReference type="Proteomes" id="UP000610373">
    <property type="component" value="Unassembled WGS sequence"/>
</dbReference>
<dbReference type="EMBL" id="CAJHIO010000023">
    <property type="protein sequence ID" value="CAD6493010.1"/>
    <property type="molecule type" value="Genomic_DNA"/>
</dbReference>
<dbReference type="AlphaFoldDB" id="A0A811TBB6"/>
<reference evidence="1" key="1">
    <citation type="submission" date="2020-10" db="EMBL/GenBank/DDBJ databases">
        <authorList>
            <person name="Hahn C.J."/>
            <person name="Laso-Perez R."/>
            <person name="Vulcano F."/>
            <person name="Vaziourakis K.-M."/>
            <person name="Stokke R."/>
            <person name="Steen I.H."/>
            <person name="Teske A."/>
            <person name="Boetius A."/>
            <person name="Liebeke M."/>
            <person name="Amann R."/>
            <person name="Knittel K."/>
        </authorList>
    </citation>
    <scope>NUCLEOTIDE SEQUENCE</scope>
    <source>
        <strain evidence="1">Gfbio:e3339647-f889-4370-9287-4fb5cb688e4c:AG392O15_GoMArc1</strain>
    </source>
</reference>